<evidence type="ECO:0000313" key="3">
    <source>
        <dbReference type="Proteomes" id="UP000466442"/>
    </source>
</evidence>
<proteinExistence type="predicted"/>
<feature type="chain" id="PRO_5035939598" evidence="1">
    <location>
        <begin position="18"/>
        <end position="69"/>
    </location>
</feature>
<sequence>MARVFWLLLLAAVVVHSSPQHRTSRVARRAHWGGYGGYGGGYGGSYGGYGGGYGGYGGGYGGYGGGYGG</sequence>
<evidence type="ECO:0000313" key="2">
    <source>
        <dbReference type="EMBL" id="KAF6213749.1"/>
    </source>
</evidence>
<feature type="signal peptide" evidence="1">
    <location>
        <begin position="1"/>
        <end position="17"/>
    </location>
</feature>
<keyword evidence="1" id="KW-0732">Signal</keyword>
<evidence type="ECO:0000256" key="1">
    <source>
        <dbReference type="SAM" id="SignalP"/>
    </source>
</evidence>
<dbReference type="AlphaFoldDB" id="A0A8S9XZ07"/>
<comment type="caution">
    <text evidence="2">The sequence shown here is derived from an EMBL/GenBank/DDBJ whole genome shotgun (WGS) entry which is preliminary data.</text>
</comment>
<keyword evidence="3" id="KW-1185">Reference proteome</keyword>
<gene>
    <name evidence="2" type="ORF">GE061_011471</name>
</gene>
<dbReference type="Proteomes" id="UP000466442">
    <property type="component" value="Unassembled WGS sequence"/>
</dbReference>
<protein>
    <submittedName>
        <fullName evidence="2">Uncharacterized protein</fullName>
    </submittedName>
</protein>
<accession>A0A8S9XZ07</accession>
<name>A0A8S9XZ07_APOLU</name>
<dbReference type="EMBL" id="WIXP02000003">
    <property type="protein sequence ID" value="KAF6213749.1"/>
    <property type="molecule type" value="Genomic_DNA"/>
</dbReference>
<organism evidence="2 3">
    <name type="scientific">Apolygus lucorum</name>
    <name type="common">Small green plant bug</name>
    <name type="synonym">Lygocoris lucorum</name>
    <dbReference type="NCBI Taxonomy" id="248454"/>
    <lineage>
        <taxon>Eukaryota</taxon>
        <taxon>Metazoa</taxon>
        <taxon>Ecdysozoa</taxon>
        <taxon>Arthropoda</taxon>
        <taxon>Hexapoda</taxon>
        <taxon>Insecta</taxon>
        <taxon>Pterygota</taxon>
        <taxon>Neoptera</taxon>
        <taxon>Paraneoptera</taxon>
        <taxon>Hemiptera</taxon>
        <taxon>Heteroptera</taxon>
        <taxon>Panheteroptera</taxon>
        <taxon>Cimicomorpha</taxon>
        <taxon>Miridae</taxon>
        <taxon>Mirini</taxon>
        <taxon>Apolygus</taxon>
    </lineage>
</organism>
<reference evidence="2" key="1">
    <citation type="journal article" date="2021" name="Mol. Ecol. Resour.">
        <title>Apolygus lucorum genome provides insights into omnivorousness and mesophyll feeding.</title>
        <authorList>
            <person name="Liu Y."/>
            <person name="Liu H."/>
            <person name="Wang H."/>
            <person name="Huang T."/>
            <person name="Liu B."/>
            <person name="Yang B."/>
            <person name="Yin L."/>
            <person name="Li B."/>
            <person name="Zhang Y."/>
            <person name="Zhang S."/>
            <person name="Jiang F."/>
            <person name="Zhang X."/>
            <person name="Ren Y."/>
            <person name="Wang B."/>
            <person name="Wang S."/>
            <person name="Lu Y."/>
            <person name="Wu K."/>
            <person name="Fan W."/>
            <person name="Wang G."/>
        </authorList>
    </citation>
    <scope>NUCLEOTIDE SEQUENCE</scope>
    <source>
        <strain evidence="2">12Hb</strain>
    </source>
</reference>